<organism evidence="1 2">
    <name type="scientific">Streptomyces caeni</name>
    <dbReference type="NCBI Taxonomy" id="2307231"/>
    <lineage>
        <taxon>Bacteria</taxon>
        <taxon>Bacillati</taxon>
        <taxon>Actinomycetota</taxon>
        <taxon>Actinomycetes</taxon>
        <taxon>Kitasatosporales</taxon>
        <taxon>Streptomycetaceae</taxon>
        <taxon>Streptomyces</taxon>
    </lineage>
</organism>
<dbReference type="Proteomes" id="UP001597261">
    <property type="component" value="Unassembled WGS sequence"/>
</dbReference>
<gene>
    <name evidence="1" type="ORF">ACFSL4_16025</name>
</gene>
<proteinExistence type="predicted"/>
<sequence length="57" mass="5779">MNVVPGMPAGALLGGTPLWRPGELPGPECEEKGRVAGCSARPGLGGPNRMVEQSVHG</sequence>
<dbReference type="RefSeq" id="WP_381083007.1">
    <property type="nucleotide sequence ID" value="NZ_JBHUDX010000045.1"/>
</dbReference>
<protein>
    <submittedName>
        <fullName evidence="1">Uncharacterized protein</fullName>
    </submittedName>
</protein>
<evidence type="ECO:0000313" key="2">
    <source>
        <dbReference type="Proteomes" id="UP001597261"/>
    </source>
</evidence>
<accession>A0ABW4IQL4</accession>
<keyword evidence="2" id="KW-1185">Reference proteome</keyword>
<comment type="caution">
    <text evidence="1">The sequence shown here is derived from an EMBL/GenBank/DDBJ whole genome shotgun (WGS) entry which is preliminary data.</text>
</comment>
<reference evidence="2" key="1">
    <citation type="journal article" date="2019" name="Int. J. Syst. Evol. Microbiol.">
        <title>The Global Catalogue of Microorganisms (GCM) 10K type strain sequencing project: providing services to taxonomists for standard genome sequencing and annotation.</title>
        <authorList>
            <consortium name="The Broad Institute Genomics Platform"/>
            <consortium name="The Broad Institute Genome Sequencing Center for Infectious Disease"/>
            <person name="Wu L."/>
            <person name="Ma J."/>
        </authorList>
    </citation>
    <scope>NUCLEOTIDE SEQUENCE [LARGE SCALE GENOMIC DNA]</scope>
    <source>
        <strain evidence="2">CGMCC 1.12470</strain>
    </source>
</reference>
<evidence type="ECO:0000313" key="1">
    <source>
        <dbReference type="EMBL" id="MFD1659660.1"/>
    </source>
</evidence>
<dbReference type="EMBL" id="JBHUDX010000045">
    <property type="protein sequence ID" value="MFD1659660.1"/>
    <property type="molecule type" value="Genomic_DNA"/>
</dbReference>
<name>A0ABW4IQL4_9ACTN</name>